<evidence type="ECO:0000256" key="1">
    <source>
        <dbReference type="ARBA" id="ARBA00022729"/>
    </source>
</evidence>
<evidence type="ECO:0000313" key="5">
    <source>
        <dbReference type="EMBL" id="MCB2409148.1"/>
    </source>
</evidence>
<dbReference type="RefSeq" id="WP_226176691.1">
    <property type="nucleotide sequence ID" value="NZ_JAJADR010000004.1"/>
</dbReference>
<dbReference type="InterPro" id="IPR026444">
    <property type="entry name" value="Secre_tail"/>
</dbReference>
<dbReference type="SUPFAM" id="SSF69318">
    <property type="entry name" value="Integrin alpha N-terminal domain"/>
    <property type="match status" value="2"/>
</dbReference>
<name>A0ABS8ASH3_9BACT</name>
<sequence length="577" mass="59824">MNHRFTLSRLVVSCLLLVPPLFGRAQGPTITAVVPSVNAQTVSPTGPVTVTFSQPLTPASAGALQVFSSQRGGRRTGASPATVSGSTLTFSPGTSPFMPGETVQYTITQTAASSTGPLAKPQVGQFTTAVGGTGNGNFQASSNVFLRGALYSLVTGDLDGDGDLDIVTASRYDNIMHIGLNNGQGVFSNSQELSSPNQNPMDIALADVDGDGDLDMLVAYGYGNVRVVRVSLNNGNATFSNSQDVAAGSYPYYLQVGDVDADGDLDFLVLNPDKTVAVRINDGTGIFTGNQTVSVGAIISGTPYASESIDLKLGDIDGDGDLDMMVTNIFHPDWQATMSVRLNNGSGIFSGNQEVSVGSGYKMIEAGDVDGDGDLDLIMGAGNLILVRFNDGNGLFTSGYVVNIDNGPSGGVDCIALGDVDRDGDLDMVISTNSPGSITVFINDGHGVLGRTRSYTTQTSSAKSVVLGDVDGDKDLDVLYVYERQGGVLLNHPQVLATGNGHTGGSLALFPNPASRHTTLTGAAPYAPLSVLDALGRLVFTATATVEGKAQLALPAELPAGMYLVRCGSQTRRLLIE</sequence>
<reference evidence="5" key="1">
    <citation type="submission" date="2021-10" db="EMBL/GenBank/DDBJ databases">
        <authorList>
            <person name="Dean J.D."/>
            <person name="Kim M.K."/>
            <person name="Newey C.N."/>
            <person name="Stoker T.S."/>
            <person name="Thompson D.W."/>
            <person name="Grose J.H."/>
        </authorList>
    </citation>
    <scope>NUCLEOTIDE SEQUENCE</scope>
    <source>
        <strain evidence="5">BT178</strain>
    </source>
</reference>
<proteinExistence type="predicted"/>
<evidence type="ECO:0000256" key="2">
    <source>
        <dbReference type="SAM" id="MobiDB-lite"/>
    </source>
</evidence>
<protein>
    <submittedName>
        <fullName evidence="5">FG-GAP-like repeat-containing protein</fullName>
    </submittedName>
</protein>
<dbReference type="InterPro" id="IPR028994">
    <property type="entry name" value="Integrin_alpha_N"/>
</dbReference>
<dbReference type="EMBL" id="JAJADR010000004">
    <property type="protein sequence ID" value="MCB2409148.1"/>
    <property type="molecule type" value="Genomic_DNA"/>
</dbReference>
<dbReference type="NCBIfam" id="TIGR04183">
    <property type="entry name" value="Por_Secre_tail"/>
    <property type="match status" value="1"/>
</dbReference>
<keyword evidence="1 3" id="KW-0732">Signal</keyword>
<feature type="compositionally biased region" description="Polar residues" evidence="2">
    <location>
        <begin position="79"/>
        <end position="94"/>
    </location>
</feature>
<dbReference type="PANTHER" id="PTHR46580:SF2">
    <property type="entry name" value="MAM DOMAIN-CONTAINING PROTEIN"/>
    <property type="match status" value="1"/>
</dbReference>
<feature type="signal peptide" evidence="3">
    <location>
        <begin position="1"/>
        <end position="25"/>
    </location>
</feature>
<dbReference type="Gene3D" id="2.130.10.130">
    <property type="entry name" value="Integrin alpha, N-terminal"/>
    <property type="match status" value="2"/>
</dbReference>
<dbReference type="PANTHER" id="PTHR46580">
    <property type="entry name" value="SENSOR KINASE-RELATED"/>
    <property type="match status" value="1"/>
</dbReference>
<feature type="region of interest" description="Disordered" evidence="2">
    <location>
        <begin position="70"/>
        <end position="95"/>
    </location>
</feature>
<feature type="domain" description="SbsA Ig-like" evidence="4">
    <location>
        <begin position="26"/>
        <end position="128"/>
    </location>
</feature>
<dbReference type="InterPro" id="IPR013517">
    <property type="entry name" value="FG-GAP"/>
</dbReference>
<gene>
    <name evidence="5" type="ORF">LGH74_14250</name>
</gene>
<dbReference type="Proteomes" id="UP001165296">
    <property type="component" value="Unassembled WGS sequence"/>
</dbReference>
<feature type="chain" id="PRO_5047370235" evidence="3">
    <location>
        <begin position="26"/>
        <end position="577"/>
    </location>
</feature>
<evidence type="ECO:0000313" key="6">
    <source>
        <dbReference type="Proteomes" id="UP001165296"/>
    </source>
</evidence>
<dbReference type="InterPro" id="IPR032812">
    <property type="entry name" value="SbsA_Ig"/>
</dbReference>
<dbReference type="Pfam" id="PF13517">
    <property type="entry name" value="FG-GAP_3"/>
    <property type="match status" value="3"/>
</dbReference>
<evidence type="ECO:0000256" key="3">
    <source>
        <dbReference type="SAM" id="SignalP"/>
    </source>
</evidence>
<accession>A0ABS8ASH3</accession>
<evidence type="ECO:0000259" key="4">
    <source>
        <dbReference type="Pfam" id="PF13205"/>
    </source>
</evidence>
<organism evidence="5 6">
    <name type="scientific">Hymenobacter lucidus</name>
    <dbReference type="NCBI Taxonomy" id="2880930"/>
    <lineage>
        <taxon>Bacteria</taxon>
        <taxon>Pseudomonadati</taxon>
        <taxon>Bacteroidota</taxon>
        <taxon>Cytophagia</taxon>
        <taxon>Cytophagales</taxon>
        <taxon>Hymenobacteraceae</taxon>
        <taxon>Hymenobacter</taxon>
    </lineage>
</organism>
<keyword evidence="6" id="KW-1185">Reference proteome</keyword>
<comment type="caution">
    <text evidence="5">The sequence shown here is derived from an EMBL/GenBank/DDBJ whole genome shotgun (WGS) entry which is preliminary data.</text>
</comment>
<dbReference type="Pfam" id="PF13205">
    <property type="entry name" value="Big_5"/>
    <property type="match status" value="1"/>
</dbReference>